<keyword evidence="13" id="KW-0234">DNA repair</keyword>
<dbReference type="SUPFAM" id="SSF48150">
    <property type="entry name" value="DNA-glycosylase"/>
    <property type="match status" value="1"/>
</dbReference>
<evidence type="ECO:0000256" key="13">
    <source>
        <dbReference type="ARBA" id="ARBA00023204"/>
    </source>
</evidence>
<evidence type="ECO:0000256" key="7">
    <source>
        <dbReference type="ARBA" id="ARBA00022485"/>
    </source>
</evidence>
<dbReference type="FunFam" id="1.10.340.30:FF:000002">
    <property type="entry name" value="Adenine DNA glycosylase"/>
    <property type="match status" value="1"/>
</dbReference>
<evidence type="ECO:0000256" key="12">
    <source>
        <dbReference type="ARBA" id="ARBA00023014"/>
    </source>
</evidence>
<dbReference type="Pfam" id="PF00730">
    <property type="entry name" value="HhH-GPD"/>
    <property type="match status" value="1"/>
</dbReference>
<evidence type="ECO:0000256" key="11">
    <source>
        <dbReference type="ARBA" id="ARBA00023004"/>
    </source>
</evidence>
<dbReference type="SMART" id="SM00525">
    <property type="entry name" value="FES"/>
    <property type="match status" value="1"/>
</dbReference>
<name>A0A6J4H4H7_9BACT</name>
<evidence type="ECO:0000256" key="4">
    <source>
        <dbReference type="ARBA" id="ARBA00008343"/>
    </source>
</evidence>
<keyword evidence="11" id="KW-0408">Iron</keyword>
<comment type="catalytic activity">
    <reaction evidence="1">
        <text>Hydrolyzes free adenine bases from 7,8-dihydro-8-oxoguanine:adenine mismatched double-stranded DNA, leaving an apurinic site.</text>
        <dbReference type="EC" id="3.2.2.31"/>
    </reaction>
</comment>
<dbReference type="GO" id="GO:0051539">
    <property type="term" value="F:4 iron, 4 sulfur cluster binding"/>
    <property type="evidence" value="ECO:0007669"/>
    <property type="project" value="UniProtKB-KW"/>
</dbReference>
<comment type="cofactor">
    <cofactor evidence="2">
        <name>[4Fe-4S] cluster</name>
        <dbReference type="ChEBI" id="CHEBI:49883"/>
    </cofactor>
</comment>
<comment type="function">
    <text evidence="3">Adenine glycosylase active on G-A mispairs. MutY also corrects error-prone DNA synthesis past GO lesions which are due to the oxidatively damaged form of guanine: 7,8-dihydro-8-oxoguanine (8-oxo-dGTP).</text>
</comment>
<gene>
    <name evidence="16" type="ORF">AVDCRST_MAG42-81</name>
</gene>
<comment type="similarity">
    <text evidence="4">Belongs to the Nth/MutY family.</text>
</comment>
<dbReference type="CDD" id="cd00056">
    <property type="entry name" value="ENDO3c"/>
    <property type="match status" value="1"/>
</dbReference>
<evidence type="ECO:0000256" key="6">
    <source>
        <dbReference type="ARBA" id="ARBA00022023"/>
    </source>
</evidence>
<dbReference type="Gene3D" id="1.10.340.30">
    <property type="entry name" value="Hypothetical protein, domain 2"/>
    <property type="match status" value="1"/>
</dbReference>
<dbReference type="GO" id="GO:0046872">
    <property type="term" value="F:metal ion binding"/>
    <property type="evidence" value="ECO:0007669"/>
    <property type="project" value="UniProtKB-KW"/>
</dbReference>
<keyword evidence="7" id="KW-0004">4Fe-4S</keyword>
<dbReference type="GO" id="GO:0032357">
    <property type="term" value="F:oxidized purine DNA binding"/>
    <property type="evidence" value="ECO:0007669"/>
    <property type="project" value="TreeGrafter"/>
</dbReference>
<keyword evidence="14 16" id="KW-0326">Glycosidase</keyword>
<evidence type="ECO:0000256" key="9">
    <source>
        <dbReference type="ARBA" id="ARBA00022763"/>
    </source>
</evidence>
<keyword evidence="10 16" id="KW-0378">Hydrolase</keyword>
<dbReference type="PANTHER" id="PTHR42944">
    <property type="entry name" value="ADENINE DNA GLYCOSYLASE"/>
    <property type="match status" value="1"/>
</dbReference>
<dbReference type="AlphaFoldDB" id="A0A6J4H4H7"/>
<dbReference type="GO" id="GO:0034039">
    <property type="term" value="F:8-oxo-7,8-dihydroguanine DNA N-glycosylase activity"/>
    <property type="evidence" value="ECO:0007669"/>
    <property type="project" value="TreeGrafter"/>
</dbReference>
<evidence type="ECO:0000256" key="5">
    <source>
        <dbReference type="ARBA" id="ARBA00012045"/>
    </source>
</evidence>
<dbReference type="EMBL" id="CADCTA010000002">
    <property type="protein sequence ID" value="CAA9211170.1"/>
    <property type="molecule type" value="Genomic_DNA"/>
</dbReference>
<dbReference type="InterPro" id="IPR015797">
    <property type="entry name" value="NUDIX_hydrolase-like_dom_sf"/>
</dbReference>
<keyword evidence="9" id="KW-0227">DNA damage</keyword>
<dbReference type="Gene3D" id="1.10.1670.10">
    <property type="entry name" value="Helix-hairpin-Helix base-excision DNA repair enzymes (C-terminal)"/>
    <property type="match status" value="1"/>
</dbReference>
<evidence type="ECO:0000256" key="2">
    <source>
        <dbReference type="ARBA" id="ARBA00001966"/>
    </source>
</evidence>
<sequence length="347" mass="38965">MLTASAVRSSTFDVQRSTFAPSEFRRRLLSWYRKHGRDLPWRHTRDPYAVLVSELMLQQTQVATVIPYYRGWLQRFPDFETLAAASESDVLHAWQGLGYYARARNLHAAAKAVVAHYAGTLPRCATAMQKLPGIGRYTANAVASFAFDQSVPIVEANTARLFARLMNLQMRIDSGTGRDALWQFASDLVPARHAGTVNSALMDLGAMICVPGEPKCGECPVRRFCRAVAPAKLPLKQRRAVLKTLNEPHQFVQRSGRVLLEQSTGRWRGMWILPRLHEPRAAARLLHRSHFPFTHHRVTLDVFDAKQVPASPTHRWFALGEIASIPVPSPHRRALNALLTARSPALN</sequence>
<dbReference type="GO" id="GO:0006298">
    <property type="term" value="P:mismatch repair"/>
    <property type="evidence" value="ECO:0007669"/>
    <property type="project" value="TreeGrafter"/>
</dbReference>
<dbReference type="SMART" id="SM00478">
    <property type="entry name" value="ENDO3c"/>
    <property type="match status" value="1"/>
</dbReference>
<dbReference type="InterPro" id="IPR004036">
    <property type="entry name" value="Endonuclease-III-like_CS2"/>
</dbReference>
<dbReference type="InterPro" id="IPR003651">
    <property type="entry name" value="Endonuclease3_FeS-loop_motif"/>
</dbReference>
<dbReference type="GO" id="GO:0006284">
    <property type="term" value="P:base-excision repair"/>
    <property type="evidence" value="ECO:0007669"/>
    <property type="project" value="InterPro"/>
</dbReference>
<evidence type="ECO:0000256" key="3">
    <source>
        <dbReference type="ARBA" id="ARBA00002933"/>
    </source>
</evidence>
<proteinExistence type="inferred from homology"/>
<dbReference type="GO" id="GO:0035485">
    <property type="term" value="F:adenine/guanine mispair binding"/>
    <property type="evidence" value="ECO:0007669"/>
    <property type="project" value="TreeGrafter"/>
</dbReference>
<dbReference type="PANTHER" id="PTHR42944:SF1">
    <property type="entry name" value="ADENINE DNA GLYCOSYLASE"/>
    <property type="match status" value="1"/>
</dbReference>
<dbReference type="InterPro" id="IPR023170">
    <property type="entry name" value="HhH_base_excis_C"/>
</dbReference>
<accession>A0A6J4H4H7</accession>
<reference evidence="16" key="1">
    <citation type="submission" date="2020-02" db="EMBL/GenBank/DDBJ databases">
        <authorList>
            <person name="Meier V. D."/>
        </authorList>
    </citation>
    <scope>NUCLEOTIDE SEQUENCE</scope>
    <source>
        <strain evidence="16">AVDCRST_MAG42</strain>
    </source>
</reference>
<protein>
    <recommendedName>
        <fullName evidence="6">Adenine DNA glycosylase</fullName>
        <ecNumber evidence="5">3.2.2.31</ecNumber>
    </recommendedName>
</protein>
<evidence type="ECO:0000256" key="1">
    <source>
        <dbReference type="ARBA" id="ARBA00000843"/>
    </source>
</evidence>
<feature type="domain" description="HhH-GPD" evidence="15">
    <location>
        <begin position="56"/>
        <end position="207"/>
    </location>
</feature>
<organism evidence="16">
    <name type="scientific">uncultured Chthoniobacterales bacterium</name>
    <dbReference type="NCBI Taxonomy" id="1836801"/>
    <lineage>
        <taxon>Bacteria</taxon>
        <taxon>Pseudomonadati</taxon>
        <taxon>Verrucomicrobiota</taxon>
        <taxon>Spartobacteria</taxon>
        <taxon>Chthoniobacterales</taxon>
        <taxon>environmental samples</taxon>
    </lineage>
</organism>
<dbReference type="PROSITE" id="PS01155">
    <property type="entry name" value="ENDONUCLEASE_III_2"/>
    <property type="match status" value="1"/>
</dbReference>
<dbReference type="InterPro" id="IPR011257">
    <property type="entry name" value="DNA_glycosylase"/>
</dbReference>
<dbReference type="InterPro" id="IPR003265">
    <property type="entry name" value="HhH-GPD_domain"/>
</dbReference>
<dbReference type="GO" id="GO:0000701">
    <property type="term" value="F:purine-specific mismatch base pair DNA N-glycosylase activity"/>
    <property type="evidence" value="ECO:0007669"/>
    <property type="project" value="UniProtKB-EC"/>
</dbReference>
<evidence type="ECO:0000256" key="10">
    <source>
        <dbReference type="ARBA" id="ARBA00022801"/>
    </source>
</evidence>
<evidence type="ECO:0000259" key="15">
    <source>
        <dbReference type="SMART" id="SM00478"/>
    </source>
</evidence>
<evidence type="ECO:0000256" key="8">
    <source>
        <dbReference type="ARBA" id="ARBA00022723"/>
    </source>
</evidence>
<dbReference type="SUPFAM" id="SSF55811">
    <property type="entry name" value="Nudix"/>
    <property type="match status" value="1"/>
</dbReference>
<dbReference type="EC" id="3.2.2.31" evidence="5"/>
<evidence type="ECO:0000313" key="16">
    <source>
        <dbReference type="EMBL" id="CAA9211170.1"/>
    </source>
</evidence>
<evidence type="ECO:0000256" key="14">
    <source>
        <dbReference type="ARBA" id="ARBA00023295"/>
    </source>
</evidence>
<keyword evidence="8" id="KW-0479">Metal-binding</keyword>
<dbReference type="InterPro" id="IPR044298">
    <property type="entry name" value="MIG/MutY"/>
</dbReference>
<keyword evidence="12" id="KW-0411">Iron-sulfur</keyword>